<feature type="transmembrane region" description="Helical" evidence="14">
    <location>
        <begin position="1305"/>
        <end position="1326"/>
    </location>
</feature>
<dbReference type="PANTHER" id="PTHR24372">
    <property type="entry name" value="GLYCOPROTEIN HORMONE RECEPTOR"/>
    <property type="match status" value="1"/>
</dbReference>
<keyword evidence="4 13" id="KW-0812">Transmembrane</keyword>
<accession>A0AAV3ZT35</accession>
<keyword evidence="8 14" id="KW-0472">Membrane</keyword>
<evidence type="ECO:0000256" key="10">
    <source>
        <dbReference type="ARBA" id="ARBA00023170"/>
    </source>
</evidence>
<evidence type="ECO:0000259" key="16">
    <source>
        <dbReference type="PROSITE" id="PS50041"/>
    </source>
</evidence>
<dbReference type="PROSITE" id="PS51450">
    <property type="entry name" value="LRR"/>
    <property type="match status" value="1"/>
</dbReference>
<dbReference type="SUPFAM" id="SSF56436">
    <property type="entry name" value="C-type lectin-like"/>
    <property type="match status" value="1"/>
</dbReference>
<comment type="caution">
    <text evidence="18">The sequence shown here is derived from an EMBL/GenBank/DDBJ whole genome shotgun (WGS) entry which is preliminary data.</text>
</comment>
<dbReference type="InterPro" id="IPR017452">
    <property type="entry name" value="GPCR_Rhodpsn_7TM"/>
</dbReference>
<dbReference type="InterPro" id="IPR001304">
    <property type="entry name" value="C-type_lectin-like"/>
</dbReference>
<evidence type="ECO:0000256" key="9">
    <source>
        <dbReference type="ARBA" id="ARBA00023157"/>
    </source>
</evidence>
<evidence type="ECO:0000259" key="17">
    <source>
        <dbReference type="PROSITE" id="PS50262"/>
    </source>
</evidence>
<gene>
    <name evidence="18" type="ORF">PoB_002422200</name>
</gene>
<dbReference type="Gene3D" id="3.10.100.10">
    <property type="entry name" value="Mannose-Binding Protein A, subunit A"/>
    <property type="match status" value="1"/>
</dbReference>
<dbReference type="Pfam" id="PF00001">
    <property type="entry name" value="7tm_1"/>
    <property type="match status" value="1"/>
</dbReference>
<comment type="caution">
    <text evidence="12">Lacks conserved residue(s) required for the propagation of feature annotation.</text>
</comment>
<dbReference type="SMART" id="SM00034">
    <property type="entry name" value="CLECT"/>
    <property type="match status" value="1"/>
</dbReference>
<evidence type="ECO:0000256" key="6">
    <source>
        <dbReference type="ARBA" id="ARBA00022989"/>
    </source>
</evidence>
<dbReference type="PRINTS" id="PR00237">
    <property type="entry name" value="GPCRRHODOPSN"/>
</dbReference>
<dbReference type="GO" id="GO:0008528">
    <property type="term" value="F:G protein-coupled peptide receptor activity"/>
    <property type="evidence" value="ECO:0007669"/>
    <property type="project" value="TreeGrafter"/>
</dbReference>
<evidence type="ECO:0000256" key="12">
    <source>
        <dbReference type="PROSITE-ProRule" id="PRU00124"/>
    </source>
</evidence>
<evidence type="ECO:0000256" key="15">
    <source>
        <dbReference type="SAM" id="SignalP"/>
    </source>
</evidence>
<proteinExistence type="inferred from homology"/>
<feature type="signal peptide" evidence="15">
    <location>
        <begin position="1"/>
        <end position="20"/>
    </location>
</feature>
<keyword evidence="15" id="KW-0732">Signal</keyword>
<evidence type="ECO:0000313" key="19">
    <source>
        <dbReference type="Proteomes" id="UP000735302"/>
    </source>
</evidence>
<evidence type="ECO:0000256" key="3">
    <source>
        <dbReference type="ARBA" id="ARBA00022614"/>
    </source>
</evidence>
<sequence length="1360" mass="152922">MTPLKGATLVLVAALQSLHFFPQPTVSVAAVKNTGTSSRPKYPMISNCETVDIDLVLITDASNIDYEKQLALAAQLVELFWPARQKNRRPVSSDSGFRMAMAVSGSRSTSHDGRQSGHVSWVFELQTFSSVKDIKRKILADTGRKRATSAHPELALEFVQAALHLDNNCTHGNASKRTFIIMFVDVMNTMHLKNTVDKSEVSVGVVILLQPIKEYAHRRYYSLHKFDIFLRNFPEKMLKDHSLPIMLCGSCYRGWFQIQHFQTSEHGNLVAPSCYKFGLRYENNYALKALDECQAMGASLVNIETPVESKCLSNSIKQQCAEKNGTSPNDFCHLIDFGVFIGLLRDTSSLGHRFRWINGRPMIFNQWSPPFPRGGYLHGCAVWMFQLEPYAELNSTASTDLAGSWYDIGCGQKTYFVALCEWTINRNLISFPSDMGKLSPPSEKSILSMMARADLVICQPFDHTLMQATFYASDPYPFGGGCSIVLHNTGRAQRASLPWAENLLFHCEEHGHYGFGLTYNKVCDKIPNCPNGRDEDPQLCMISFEAREEYFRCSSGESIEAEARCDLFPDCLDGSDEDHCQTCRLGLCSEGRCIPQPWLIDDETDCLSLLHIEQFDMYTSINGQQDCALLCNRTQCVPWEKLGDGNIDCQGPEGPYDETLGTMESIGCGEDFSHLNIWAPKCIYHRDRFGELIGCRRMHHLQECADFLCPDGYSKCPLAYCIPSHYINDLKKDCPLGEDEPFLEGFSLPTFPEGYFQCYQQSRLALHPDRVCDGSKDCPYGEDESSCAMNCSAGFLCTQGFVVRDDQDTLSPINDISFIDEKTRMIRLSGVNLTLSFSTFSKLNLPNLLDLRLSGCSIRTIGLNPIKFGRVVWLDLSHNLIMKISKDPSKDIQPLYYNMENLQLLNLSHNIHLTHFDAKTMENVYTIKWLDLSHTAISVMPDMAYISTTLTLLNLSHTRITRISPLAFLHGSHTLDDLDLRGLQIDDVYPETFSGLVITSHLYADSYKLCCWQVRGTGIPEHTCLTLQDPLSSCSNLMQNATLRVFLWVIGVISIMGNLVVLAVRLTKGRCTMAVPYVQFVTHLSVSDLLMGIYLLIIASADVRYRDQYVWRDTRWRHSWLCRISGTLCTLSNEVSTMLILLITTDRYLVIKYPYGEYRINKRLAVLCTVVVWLTGLTLVGVPLIPSLNHWTIYSSNSVCLGLPLLSHRTKGWQFSAAVFIFLNFILCVCIAAGQVAIYRAMTSCRCPAANTSVQTQGLNSRIMQDLEVARRLAAVAFSNLTCWLPIGIIGLLALSGQSLGGEQYAWVAVFVMPINSALNPLIYTLPIIKERLRWAAAKFLSNYDRKTLRRVNANSDTNL</sequence>
<keyword evidence="11 13" id="KW-0807">Transducer</keyword>
<feature type="transmembrane region" description="Helical" evidence="14">
    <location>
        <begin position="1045"/>
        <end position="1064"/>
    </location>
</feature>
<feature type="transmembrane region" description="Helical" evidence="14">
    <location>
        <begin position="1213"/>
        <end position="1238"/>
    </location>
</feature>
<dbReference type="InterPro" id="IPR016187">
    <property type="entry name" value="CTDL_fold"/>
</dbReference>
<organism evidence="18 19">
    <name type="scientific">Plakobranchus ocellatus</name>
    <dbReference type="NCBI Taxonomy" id="259542"/>
    <lineage>
        <taxon>Eukaryota</taxon>
        <taxon>Metazoa</taxon>
        <taxon>Spiralia</taxon>
        <taxon>Lophotrochozoa</taxon>
        <taxon>Mollusca</taxon>
        <taxon>Gastropoda</taxon>
        <taxon>Heterobranchia</taxon>
        <taxon>Euthyneura</taxon>
        <taxon>Panpulmonata</taxon>
        <taxon>Sacoglossa</taxon>
        <taxon>Placobranchoidea</taxon>
        <taxon>Plakobranchidae</taxon>
        <taxon>Plakobranchus</taxon>
    </lineage>
</organism>
<dbReference type="CDD" id="cd00112">
    <property type="entry name" value="LDLa"/>
    <property type="match status" value="2"/>
</dbReference>
<feature type="transmembrane region" description="Helical" evidence="14">
    <location>
        <begin position="1273"/>
        <end position="1293"/>
    </location>
</feature>
<evidence type="ECO:0000313" key="18">
    <source>
        <dbReference type="EMBL" id="GFN97716.1"/>
    </source>
</evidence>
<dbReference type="SMART" id="SM00192">
    <property type="entry name" value="LDLa"/>
    <property type="match status" value="5"/>
</dbReference>
<keyword evidence="3" id="KW-0433">Leucine-rich repeat</keyword>
<dbReference type="InterPro" id="IPR002172">
    <property type="entry name" value="LDrepeatLR_classA_rpt"/>
</dbReference>
<keyword evidence="6 14" id="KW-1133">Transmembrane helix</keyword>
<evidence type="ECO:0000256" key="13">
    <source>
        <dbReference type="RuleBase" id="RU000688"/>
    </source>
</evidence>
<dbReference type="Gene3D" id="3.80.10.10">
    <property type="entry name" value="Ribonuclease Inhibitor"/>
    <property type="match status" value="1"/>
</dbReference>
<dbReference type="PROSITE" id="PS50068">
    <property type="entry name" value="LDLRA_2"/>
    <property type="match status" value="1"/>
</dbReference>
<keyword evidence="19" id="KW-1185">Reference proteome</keyword>
<feature type="disulfide bond" evidence="12">
    <location>
        <begin position="553"/>
        <end position="571"/>
    </location>
</feature>
<dbReference type="InterPro" id="IPR000276">
    <property type="entry name" value="GPCR_Rhodpsn"/>
</dbReference>
<dbReference type="PROSITE" id="PS50041">
    <property type="entry name" value="C_TYPE_LECTIN_2"/>
    <property type="match status" value="1"/>
</dbReference>
<dbReference type="Pfam" id="PF00057">
    <property type="entry name" value="Ldl_recept_a"/>
    <property type="match status" value="1"/>
</dbReference>
<feature type="transmembrane region" description="Helical" evidence="14">
    <location>
        <begin position="1164"/>
        <end position="1185"/>
    </location>
</feature>
<dbReference type="InterPro" id="IPR001611">
    <property type="entry name" value="Leu-rich_rpt"/>
</dbReference>
<feature type="domain" description="G-protein coupled receptors family 1 profile" evidence="17">
    <location>
        <begin position="1057"/>
        <end position="1324"/>
    </location>
</feature>
<comment type="subcellular location">
    <subcellularLocation>
        <location evidence="1">Cell membrane</location>
        <topology evidence="1">Multi-pass membrane protein</topology>
    </subcellularLocation>
</comment>
<keyword evidence="2" id="KW-1003">Cell membrane</keyword>
<feature type="chain" id="PRO_5043382897" evidence="15">
    <location>
        <begin position="21"/>
        <end position="1360"/>
    </location>
</feature>
<dbReference type="Proteomes" id="UP000735302">
    <property type="component" value="Unassembled WGS sequence"/>
</dbReference>
<dbReference type="GO" id="GO:0009755">
    <property type="term" value="P:hormone-mediated signaling pathway"/>
    <property type="evidence" value="ECO:0007669"/>
    <property type="project" value="TreeGrafter"/>
</dbReference>
<protein>
    <submittedName>
        <fullName evidence="18">G-protein coupled receptor grl101</fullName>
    </submittedName>
</protein>
<dbReference type="PANTHER" id="PTHR24372:SF77">
    <property type="entry name" value="G-PROTEIN COUPLED RECEPTORS FAMILY 1 PROFILE DOMAIN-CONTAINING PROTEIN"/>
    <property type="match status" value="1"/>
</dbReference>
<keyword evidence="7 13" id="KW-0297">G-protein coupled receptor</keyword>
<dbReference type="SUPFAM" id="SSF52058">
    <property type="entry name" value="L domain-like"/>
    <property type="match status" value="1"/>
</dbReference>
<name>A0AAV3ZT35_9GAST</name>
<dbReference type="InterPro" id="IPR036055">
    <property type="entry name" value="LDL_receptor-like_sf"/>
</dbReference>
<evidence type="ECO:0000256" key="4">
    <source>
        <dbReference type="ARBA" id="ARBA00022692"/>
    </source>
</evidence>
<dbReference type="CDD" id="cd00037">
    <property type="entry name" value="CLECT"/>
    <property type="match status" value="1"/>
</dbReference>
<evidence type="ECO:0000256" key="8">
    <source>
        <dbReference type="ARBA" id="ARBA00023136"/>
    </source>
</evidence>
<dbReference type="EMBL" id="BLXT01002806">
    <property type="protein sequence ID" value="GFN97716.1"/>
    <property type="molecule type" value="Genomic_DNA"/>
</dbReference>
<feature type="transmembrane region" description="Helical" evidence="14">
    <location>
        <begin position="1118"/>
        <end position="1143"/>
    </location>
</feature>
<keyword evidence="10 13" id="KW-0675">Receptor</keyword>
<evidence type="ECO:0000256" key="5">
    <source>
        <dbReference type="ARBA" id="ARBA00022737"/>
    </source>
</evidence>
<dbReference type="PROSITE" id="PS50262">
    <property type="entry name" value="G_PROTEIN_RECEP_F1_2"/>
    <property type="match status" value="1"/>
</dbReference>
<evidence type="ECO:0000256" key="7">
    <source>
        <dbReference type="ARBA" id="ARBA00023040"/>
    </source>
</evidence>
<dbReference type="InterPro" id="IPR032675">
    <property type="entry name" value="LRR_dom_sf"/>
</dbReference>
<dbReference type="InterPro" id="IPR016186">
    <property type="entry name" value="C-type_lectin-like/link_sf"/>
</dbReference>
<feature type="transmembrane region" description="Helical" evidence="14">
    <location>
        <begin position="1076"/>
        <end position="1098"/>
    </location>
</feature>
<keyword evidence="9 12" id="KW-1015">Disulfide bond</keyword>
<dbReference type="Gene3D" id="1.20.1070.10">
    <property type="entry name" value="Rhodopsin 7-helix transmembrane proteins"/>
    <property type="match status" value="1"/>
</dbReference>
<dbReference type="GO" id="GO:0007189">
    <property type="term" value="P:adenylate cyclase-activating G protein-coupled receptor signaling pathway"/>
    <property type="evidence" value="ECO:0007669"/>
    <property type="project" value="TreeGrafter"/>
</dbReference>
<feature type="domain" description="C-type lectin" evidence="16">
    <location>
        <begin position="270"/>
        <end position="419"/>
    </location>
</feature>
<evidence type="ECO:0000256" key="1">
    <source>
        <dbReference type="ARBA" id="ARBA00004651"/>
    </source>
</evidence>
<dbReference type="SUPFAM" id="SSF57424">
    <property type="entry name" value="LDL receptor-like module"/>
    <property type="match status" value="2"/>
</dbReference>
<evidence type="ECO:0000256" key="2">
    <source>
        <dbReference type="ARBA" id="ARBA00022475"/>
    </source>
</evidence>
<reference evidence="18 19" key="1">
    <citation type="journal article" date="2021" name="Elife">
        <title>Chloroplast acquisition without the gene transfer in kleptoplastic sea slugs, Plakobranchus ocellatus.</title>
        <authorList>
            <person name="Maeda T."/>
            <person name="Takahashi S."/>
            <person name="Yoshida T."/>
            <person name="Shimamura S."/>
            <person name="Takaki Y."/>
            <person name="Nagai Y."/>
            <person name="Toyoda A."/>
            <person name="Suzuki Y."/>
            <person name="Arimoto A."/>
            <person name="Ishii H."/>
            <person name="Satoh N."/>
            <person name="Nishiyama T."/>
            <person name="Hasebe M."/>
            <person name="Maruyama T."/>
            <person name="Minagawa J."/>
            <person name="Obokata J."/>
            <person name="Shigenobu S."/>
        </authorList>
    </citation>
    <scope>NUCLEOTIDE SEQUENCE [LARGE SCALE GENOMIC DNA]</scope>
</reference>
<dbReference type="PROSITE" id="PS00237">
    <property type="entry name" value="G_PROTEIN_RECEP_F1_1"/>
    <property type="match status" value="1"/>
</dbReference>
<feature type="disulfide bond" evidence="12">
    <location>
        <begin position="565"/>
        <end position="580"/>
    </location>
</feature>
<keyword evidence="5" id="KW-0677">Repeat</keyword>
<comment type="similarity">
    <text evidence="13">Belongs to the G-protein coupled receptor 1 family.</text>
</comment>
<evidence type="ECO:0000256" key="11">
    <source>
        <dbReference type="ARBA" id="ARBA00023224"/>
    </source>
</evidence>
<dbReference type="SUPFAM" id="SSF81321">
    <property type="entry name" value="Family A G protein-coupled receptor-like"/>
    <property type="match status" value="1"/>
</dbReference>
<dbReference type="Gene3D" id="4.10.400.10">
    <property type="entry name" value="Low-density Lipoprotein Receptor"/>
    <property type="match status" value="2"/>
</dbReference>
<evidence type="ECO:0000256" key="14">
    <source>
        <dbReference type="SAM" id="Phobius"/>
    </source>
</evidence>
<dbReference type="GO" id="GO:0005886">
    <property type="term" value="C:plasma membrane"/>
    <property type="evidence" value="ECO:0007669"/>
    <property type="project" value="UniProtKB-SubCell"/>
</dbReference>